<evidence type="ECO:0000313" key="1">
    <source>
        <dbReference type="EMBL" id="OJJ80003.1"/>
    </source>
</evidence>
<organism evidence="1 2">
    <name type="scientific">Aspergillus glaucus CBS 516.65</name>
    <dbReference type="NCBI Taxonomy" id="1160497"/>
    <lineage>
        <taxon>Eukaryota</taxon>
        <taxon>Fungi</taxon>
        <taxon>Dikarya</taxon>
        <taxon>Ascomycota</taxon>
        <taxon>Pezizomycotina</taxon>
        <taxon>Eurotiomycetes</taxon>
        <taxon>Eurotiomycetidae</taxon>
        <taxon>Eurotiales</taxon>
        <taxon>Aspergillaceae</taxon>
        <taxon>Aspergillus</taxon>
        <taxon>Aspergillus subgen. Aspergillus</taxon>
    </lineage>
</organism>
<keyword evidence="2" id="KW-1185">Reference proteome</keyword>
<dbReference type="AlphaFoldDB" id="A0A1L9V7U9"/>
<dbReference type="Proteomes" id="UP000184300">
    <property type="component" value="Unassembled WGS sequence"/>
</dbReference>
<dbReference type="VEuPathDB" id="FungiDB:ASPGLDRAFT_51911"/>
<reference evidence="2" key="1">
    <citation type="journal article" date="2017" name="Genome Biol.">
        <title>Comparative genomics reveals high biological diversity and specific adaptations in the industrially and medically important fungal genus Aspergillus.</title>
        <authorList>
            <person name="de Vries R.P."/>
            <person name="Riley R."/>
            <person name="Wiebenga A."/>
            <person name="Aguilar-Osorio G."/>
            <person name="Amillis S."/>
            <person name="Uchima C.A."/>
            <person name="Anderluh G."/>
            <person name="Asadollahi M."/>
            <person name="Askin M."/>
            <person name="Barry K."/>
            <person name="Battaglia E."/>
            <person name="Bayram O."/>
            <person name="Benocci T."/>
            <person name="Braus-Stromeyer S.A."/>
            <person name="Caldana C."/>
            <person name="Canovas D."/>
            <person name="Cerqueira G.C."/>
            <person name="Chen F."/>
            <person name="Chen W."/>
            <person name="Choi C."/>
            <person name="Clum A."/>
            <person name="Dos Santos R.A."/>
            <person name="Damasio A.R."/>
            <person name="Diallinas G."/>
            <person name="Emri T."/>
            <person name="Fekete E."/>
            <person name="Flipphi M."/>
            <person name="Freyberg S."/>
            <person name="Gallo A."/>
            <person name="Gournas C."/>
            <person name="Habgood R."/>
            <person name="Hainaut M."/>
            <person name="Harispe M.L."/>
            <person name="Henrissat B."/>
            <person name="Hilden K.S."/>
            <person name="Hope R."/>
            <person name="Hossain A."/>
            <person name="Karabika E."/>
            <person name="Karaffa L."/>
            <person name="Karanyi Z."/>
            <person name="Krasevec N."/>
            <person name="Kuo A."/>
            <person name="Kusch H."/>
            <person name="LaButti K."/>
            <person name="Lagendijk E.L."/>
            <person name="Lapidus A."/>
            <person name="Levasseur A."/>
            <person name="Lindquist E."/>
            <person name="Lipzen A."/>
            <person name="Logrieco A.F."/>
            <person name="MacCabe A."/>
            <person name="Maekelae M.R."/>
            <person name="Malavazi I."/>
            <person name="Melin P."/>
            <person name="Meyer V."/>
            <person name="Mielnichuk N."/>
            <person name="Miskei M."/>
            <person name="Molnar A.P."/>
            <person name="Mule G."/>
            <person name="Ngan C.Y."/>
            <person name="Orejas M."/>
            <person name="Orosz E."/>
            <person name="Ouedraogo J.P."/>
            <person name="Overkamp K.M."/>
            <person name="Park H.-S."/>
            <person name="Perrone G."/>
            <person name="Piumi F."/>
            <person name="Punt P.J."/>
            <person name="Ram A.F."/>
            <person name="Ramon A."/>
            <person name="Rauscher S."/>
            <person name="Record E."/>
            <person name="Riano-Pachon D.M."/>
            <person name="Robert V."/>
            <person name="Roehrig J."/>
            <person name="Ruller R."/>
            <person name="Salamov A."/>
            <person name="Salih N.S."/>
            <person name="Samson R.A."/>
            <person name="Sandor E."/>
            <person name="Sanguinetti M."/>
            <person name="Schuetze T."/>
            <person name="Sepcic K."/>
            <person name="Shelest E."/>
            <person name="Sherlock G."/>
            <person name="Sophianopoulou V."/>
            <person name="Squina F.M."/>
            <person name="Sun H."/>
            <person name="Susca A."/>
            <person name="Todd R.B."/>
            <person name="Tsang A."/>
            <person name="Unkles S.E."/>
            <person name="van de Wiele N."/>
            <person name="van Rossen-Uffink D."/>
            <person name="Oliveira J.V."/>
            <person name="Vesth T.C."/>
            <person name="Visser J."/>
            <person name="Yu J.-H."/>
            <person name="Zhou M."/>
            <person name="Andersen M.R."/>
            <person name="Archer D.B."/>
            <person name="Baker S.E."/>
            <person name="Benoit I."/>
            <person name="Brakhage A.A."/>
            <person name="Braus G.H."/>
            <person name="Fischer R."/>
            <person name="Frisvad J.C."/>
            <person name="Goldman G.H."/>
            <person name="Houbraken J."/>
            <person name="Oakley B."/>
            <person name="Pocsi I."/>
            <person name="Scazzocchio C."/>
            <person name="Seiboth B."/>
            <person name="vanKuyk P.A."/>
            <person name="Wortman J."/>
            <person name="Dyer P.S."/>
            <person name="Grigoriev I.V."/>
        </authorList>
    </citation>
    <scope>NUCLEOTIDE SEQUENCE [LARGE SCALE GENOMIC DNA]</scope>
    <source>
        <strain evidence="2">CBS 516.65</strain>
    </source>
</reference>
<protein>
    <submittedName>
        <fullName evidence="1">Uncharacterized protein</fullName>
    </submittedName>
</protein>
<dbReference type="RefSeq" id="XP_022396701.1">
    <property type="nucleotide sequence ID" value="XM_022547637.1"/>
</dbReference>
<proteinExistence type="predicted"/>
<accession>A0A1L9V7U9</accession>
<sequence>MGHVIPRDAIAVSGLAPPRPLYAVDSRGASPSHSVRQTIALSKYHDESPVTDFTDLP</sequence>
<evidence type="ECO:0000313" key="2">
    <source>
        <dbReference type="Proteomes" id="UP000184300"/>
    </source>
</evidence>
<name>A0A1L9V7U9_ASPGL</name>
<dbReference type="EMBL" id="KV878913">
    <property type="protein sequence ID" value="OJJ80003.1"/>
    <property type="molecule type" value="Genomic_DNA"/>
</dbReference>
<gene>
    <name evidence="1" type="ORF">ASPGLDRAFT_51911</name>
</gene>
<dbReference type="GeneID" id="34463898"/>